<gene>
    <name evidence="2" type="ORF">CYMTET_6660</name>
</gene>
<proteinExistence type="predicted"/>
<feature type="compositionally biased region" description="Polar residues" evidence="1">
    <location>
        <begin position="8"/>
        <end position="27"/>
    </location>
</feature>
<evidence type="ECO:0000256" key="1">
    <source>
        <dbReference type="SAM" id="MobiDB-lite"/>
    </source>
</evidence>
<dbReference type="Proteomes" id="UP001190700">
    <property type="component" value="Unassembled WGS sequence"/>
</dbReference>
<feature type="compositionally biased region" description="Low complexity" evidence="1">
    <location>
        <begin position="39"/>
        <end position="58"/>
    </location>
</feature>
<accession>A0AAE0GYH7</accession>
<evidence type="ECO:0000313" key="3">
    <source>
        <dbReference type="Proteomes" id="UP001190700"/>
    </source>
</evidence>
<dbReference type="AlphaFoldDB" id="A0AAE0GYH7"/>
<keyword evidence="3" id="KW-1185">Reference proteome</keyword>
<dbReference type="EMBL" id="LGRX02001654">
    <property type="protein sequence ID" value="KAK3285741.1"/>
    <property type="molecule type" value="Genomic_DNA"/>
</dbReference>
<organism evidence="2 3">
    <name type="scientific">Cymbomonas tetramitiformis</name>
    <dbReference type="NCBI Taxonomy" id="36881"/>
    <lineage>
        <taxon>Eukaryota</taxon>
        <taxon>Viridiplantae</taxon>
        <taxon>Chlorophyta</taxon>
        <taxon>Pyramimonadophyceae</taxon>
        <taxon>Pyramimonadales</taxon>
        <taxon>Pyramimonadaceae</taxon>
        <taxon>Cymbomonas</taxon>
    </lineage>
</organism>
<feature type="non-terminal residue" evidence="2">
    <location>
        <position position="256"/>
    </location>
</feature>
<sequence length="256" mass="27427">MGKGQGNGCSTNAARNVTSGDSDSLSTPAKLEDVGPVRAQAHQAGASQSAGQKSEGQSVMQDNLEEACHGSSYDSTGPVACQKNDEHTSLKNHLPEVQDDTVSSGDLVSRRQNGHSSLKPCLTWELLTKSSHHEACGTLGLEEQSESKRYFVLIVFHLDDDHSRRKHAQECAEAIRSHLMTQAEMWASGSPSEGKSKLEVGLCSNVVPSTSEASVTGGALFQLQFATPKDSKIVTLREVERTAYNAKCVFVILARG</sequence>
<evidence type="ECO:0000313" key="2">
    <source>
        <dbReference type="EMBL" id="KAK3285741.1"/>
    </source>
</evidence>
<name>A0AAE0GYH7_9CHLO</name>
<reference evidence="2 3" key="1">
    <citation type="journal article" date="2015" name="Genome Biol. Evol.">
        <title>Comparative Genomics of a Bacterivorous Green Alga Reveals Evolutionary Causalities and Consequences of Phago-Mixotrophic Mode of Nutrition.</title>
        <authorList>
            <person name="Burns J.A."/>
            <person name="Paasch A."/>
            <person name="Narechania A."/>
            <person name="Kim E."/>
        </authorList>
    </citation>
    <scope>NUCLEOTIDE SEQUENCE [LARGE SCALE GENOMIC DNA]</scope>
    <source>
        <strain evidence="2 3">PLY_AMNH</strain>
    </source>
</reference>
<feature type="region of interest" description="Disordered" evidence="1">
    <location>
        <begin position="1"/>
        <end position="62"/>
    </location>
</feature>
<comment type="caution">
    <text evidence="2">The sequence shown here is derived from an EMBL/GenBank/DDBJ whole genome shotgun (WGS) entry which is preliminary data.</text>
</comment>
<protein>
    <submittedName>
        <fullName evidence="2">Uncharacterized protein</fullName>
    </submittedName>
</protein>